<evidence type="ECO:0000313" key="2">
    <source>
        <dbReference type="Proteomes" id="UP000295680"/>
    </source>
</evidence>
<keyword evidence="2" id="KW-1185">Reference proteome</keyword>
<dbReference type="EMBL" id="SLWS01000017">
    <property type="protein sequence ID" value="TCO47303.1"/>
    <property type="molecule type" value="Genomic_DNA"/>
</dbReference>
<organism evidence="1 2">
    <name type="scientific">Actinocrispum wychmicini</name>
    <dbReference type="NCBI Taxonomy" id="1213861"/>
    <lineage>
        <taxon>Bacteria</taxon>
        <taxon>Bacillati</taxon>
        <taxon>Actinomycetota</taxon>
        <taxon>Actinomycetes</taxon>
        <taxon>Pseudonocardiales</taxon>
        <taxon>Pseudonocardiaceae</taxon>
        <taxon>Actinocrispum</taxon>
    </lineage>
</organism>
<dbReference type="Proteomes" id="UP000295680">
    <property type="component" value="Unassembled WGS sequence"/>
</dbReference>
<evidence type="ECO:0000313" key="1">
    <source>
        <dbReference type="EMBL" id="TCO47303.1"/>
    </source>
</evidence>
<gene>
    <name evidence="1" type="ORF">EV192_11743</name>
</gene>
<dbReference type="AlphaFoldDB" id="A0A4R2IQ14"/>
<sequence>MTVPFDLGDTVTLAADCHAPGGQLANAATVALTITAPDGTTTTPTVTNPPTVAGRYRYDVVPILPGRHLARWVFTSPADAYADAFDVDPADVPMLLSLMDGKRQLNITSIDHDEEIRDYLTSVTDVIEALCGPVVVRPITEVHHEQCARVLVLRQPPVLALRSVTPVLTYGIAPTVSELDVDSDTGTLRRKDGRWLTGGPWRVGYTAGRPVVPGGIRLAARVILDHLWRTQNGADGLPALAHDDYAVTQPIAGLGFAVPNRALELVDRYRRTPEVG</sequence>
<comment type="caution">
    <text evidence="1">The sequence shown here is derived from an EMBL/GenBank/DDBJ whole genome shotgun (WGS) entry which is preliminary data.</text>
</comment>
<reference evidence="1 2" key="1">
    <citation type="submission" date="2019-03" db="EMBL/GenBank/DDBJ databases">
        <title>Genomic Encyclopedia of Type Strains, Phase IV (KMG-IV): sequencing the most valuable type-strain genomes for metagenomic binning, comparative biology and taxonomic classification.</title>
        <authorList>
            <person name="Goeker M."/>
        </authorList>
    </citation>
    <scope>NUCLEOTIDE SEQUENCE [LARGE SCALE GENOMIC DNA]</scope>
    <source>
        <strain evidence="1 2">DSM 45934</strain>
    </source>
</reference>
<name>A0A4R2IQ14_9PSEU</name>
<protein>
    <submittedName>
        <fullName evidence="1">Uncharacterized protein</fullName>
    </submittedName>
</protein>
<proteinExistence type="predicted"/>
<accession>A0A4R2IQ14</accession>